<dbReference type="InterPro" id="IPR015797">
    <property type="entry name" value="NUDIX_hydrolase-like_dom_sf"/>
</dbReference>
<reference evidence="4 5" key="1">
    <citation type="journal article" date="2010" name="Nature">
        <title>The Ectocarpus genome and the independent evolution of multicellularity in brown algae.</title>
        <authorList>
            <person name="Cock J.M."/>
            <person name="Sterck L."/>
            <person name="Rouze P."/>
            <person name="Scornet D."/>
            <person name="Allen A.E."/>
            <person name="Amoutzias G."/>
            <person name="Anthouard V."/>
            <person name="Artiguenave F."/>
            <person name="Aury J.M."/>
            <person name="Badger J.H."/>
            <person name="Beszteri B."/>
            <person name="Billiau K."/>
            <person name="Bonnet E."/>
            <person name="Bothwell J.H."/>
            <person name="Bowler C."/>
            <person name="Boyen C."/>
            <person name="Brownlee C."/>
            <person name="Carrano C.J."/>
            <person name="Charrier B."/>
            <person name="Cho G.Y."/>
            <person name="Coelho S.M."/>
            <person name="Collen J."/>
            <person name="Corre E."/>
            <person name="Da Silva C."/>
            <person name="Delage L."/>
            <person name="Delaroque N."/>
            <person name="Dittami S.M."/>
            <person name="Doulbeau S."/>
            <person name="Elias M."/>
            <person name="Farnham G."/>
            <person name="Gachon C.M."/>
            <person name="Gschloessl B."/>
            <person name="Heesch S."/>
            <person name="Jabbari K."/>
            <person name="Jubin C."/>
            <person name="Kawai H."/>
            <person name="Kimura K."/>
            <person name="Kloareg B."/>
            <person name="Kupper F.C."/>
            <person name="Lang D."/>
            <person name="Le Bail A."/>
            <person name="Leblanc C."/>
            <person name="Lerouge P."/>
            <person name="Lohr M."/>
            <person name="Lopez P.J."/>
            <person name="Martens C."/>
            <person name="Maumus F."/>
            <person name="Michel G."/>
            <person name="Miranda-Saavedra D."/>
            <person name="Morales J."/>
            <person name="Moreau H."/>
            <person name="Motomura T."/>
            <person name="Nagasato C."/>
            <person name="Napoli C.A."/>
            <person name="Nelson D.R."/>
            <person name="Nyvall-Collen P."/>
            <person name="Peters A.F."/>
            <person name="Pommier C."/>
            <person name="Potin P."/>
            <person name="Poulain J."/>
            <person name="Quesneville H."/>
            <person name="Read B."/>
            <person name="Rensing S.A."/>
            <person name="Ritter A."/>
            <person name="Rousvoal S."/>
            <person name="Samanta M."/>
            <person name="Samson G."/>
            <person name="Schroeder D.C."/>
            <person name="Segurens B."/>
            <person name="Strittmatter M."/>
            <person name="Tonon T."/>
            <person name="Tregear J.W."/>
            <person name="Valentin K."/>
            <person name="von Dassow P."/>
            <person name="Yamagishi T."/>
            <person name="Van de Peer Y."/>
            <person name="Wincker P."/>
        </authorList>
    </citation>
    <scope>NUCLEOTIDE SEQUENCE [LARGE SCALE GENOMIC DNA]</scope>
    <source>
        <strain evidence="5">Ec32 / CCAP1310/4</strain>
    </source>
</reference>
<dbReference type="PROSITE" id="PS00893">
    <property type="entry name" value="NUDIX_BOX"/>
    <property type="match status" value="1"/>
</dbReference>
<dbReference type="PANTHER" id="PTHR10885">
    <property type="entry name" value="ISOPENTENYL-DIPHOSPHATE DELTA-ISOMERASE"/>
    <property type="match status" value="1"/>
</dbReference>
<dbReference type="EMBL" id="FN648949">
    <property type="protein sequence ID" value="CBN75208.1"/>
    <property type="molecule type" value="Genomic_DNA"/>
</dbReference>
<dbReference type="SUPFAM" id="SSF55811">
    <property type="entry name" value="Nudix"/>
    <property type="match status" value="1"/>
</dbReference>
<feature type="domain" description="Nudix hydrolase" evidence="3">
    <location>
        <begin position="211"/>
        <end position="359"/>
    </location>
</feature>
<proteinExistence type="predicted"/>
<dbReference type="GO" id="GO:0016787">
    <property type="term" value="F:hydrolase activity"/>
    <property type="evidence" value="ECO:0007669"/>
    <property type="project" value="UniProtKB-KW"/>
</dbReference>
<dbReference type="OrthoDB" id="510307at2759"/>
<dbReference type="AlphaFoldDB" id="D8LSF1"/>
<dbReference type="Proteomes" id="UP000002630">
    <property type="component" value="Linkage Group LG11"/>
</dbReference>
<accession>D8LSF1</accession>
<dbReference type="STRING" id="2880.D8LSF1"/>
<evidence type="ECO:0000259" key="3">
    <source>
        <dbReference type="PROSITE" id="PS51462"/>
    </source>
</evidence>
<sequence>MATETGYAEEVATPGAAPPELVAGASDFETFFGAYRIRPRRESESLMDASWQDVLVLDGQQEGEEERARHAATLAAAAVNGDGTHAHAGADNRVLIVEDLEADGDVLGFFGALDSPTATGPTLDTYICVRTGREVDRPTTRLLTRALHGWLSGPAAAAAATRRDRLGALAGTEEAGRPANEEEEGELVDWVDTRGRVICALPRPVVHSNNVLHRGAGVMIRDAKGEVYCHRRTSTKRVFPSMYDMFIGGVSGTMEPPLTTALRELGEELGLGPYGNSGSSPENQGDDGLKTTSMRYRGECLVQTGHNRCFVSVFDYRVVAGETVKWQEDEVEWGSYVPWEEVVSKVSEGEWEFVPDGLQVWQHYLDWEAA</sequence>
<dbReference type="EMBL" id="FN649736">
    <property type="protein sequence ID" value="CBN75208.1"/>
    <property type="molecule type" value="Genomic_DNA"/>
</dbReference>
<dbReference type="InterPro" id="IPR020084">
    <property type="entry name" value="NUDIX_hydrolase_CS"/>
</dbReference>
<evidence type="ECO:0000256" key="2">
    <source>
        <dbReference type="SAM" id="MobiDB-lite"/>
    </source>
</evidence>
<dbReference type="eggNOG" id="ENOG502S4X7">
    <property type="taxonomic scope" value="Eukaryota"/>
</dbReference>
<dbReference type="PROSITE" id="PS51462">
    <property type="entry name" value="NUDIX"/>
    <property type="match status" value="1"/>
</dbReference>
<gene>
    <name evidence="4" type="ORF">Esi_0072_0063</name>
</gene>
<protein>
    <recommendedName>
        <fullName evidence="3">Nudix hydrolase domain-containing protein</fullName>
    </recommendedName>
</protein>
<evidence type="ECO:0000313" key="4">
    <source>
        <dbReference type="EMBL" id="CBN75208.1"/>
    </source>
</evidence>
<name>D8LSF1_ECTSI</name>
<dbReference type="Pfam" id="PF00293">
    <property type="entry name" value="NUDIX"/>
    <property type="match status" value="1"/>
</dbReference>
<evidence type="ECO:0000313" key="5">
    <source>
        <dbReference type="Proteomes" id="UP000002630"/>
    </source>
</evidence>
<dbReference type="InterPro" id="IPR000086">
    <property type="entry name" value="NUDIX_hydrolase_dom"/>
</dbReference>
<organism evidence="4 5">
    <name type="scientific">Ectocarpus siliculosus</name>
    <name type="common">Brown alga</name>
    <name type="synonym">Conferva siliculosa</name>
    <dbReference type="NCBI Taxonomy" id="2880"/>
    <lineage>
        <taxon>Eukaryota</taxon>
        <taxon>Sar</taxon>
        <taxon>Stramenopiles</taxon>
        <taxon>Ochrophyta</taxon>
        <taxon>PX clade</taxon>
        <taxon>Phaeophyceae</taxon>
        <taxon>Ectocarpales</taxon>
        <taxon>Ectocarpaceae</taxon>
        <taxon>Ectocarpus</taxon>
    </lineage>
</organism>
<keyword evidence="1" id="KW-0378">Hydrolase</keyword>
<dbReference type="InParanoid" id="D8LSF1"/>
<dbReference type="PANTHER" id="PTHR10885:SF0">
    <property type="entry name" value="ISOPENTENYL-DIPHOSPHATE DELTA-ISOMERASE"/>
    <property type="match status" value="1"/>
</dbReference>
<keyword evidence="5" id="KW-1185">Reference proteome</keyword>
<feature type="region of interest" description="Disordered" evidence="2">
    <location>
        <begin position="269"/>
        <end position="290"/>
    </location>
</feature>
<dbReference type="Gene3D" id="3.90.79.10">
    <property type="entry name" value="Nucleoside Triphosphate Pyrophosphohydrolase"/>
    <property type="match status" value="1"/>
</dbReference>
<evidence type="ECO:0000256" key="1">
    <source>
        <dbReference type="ARBA" id="ARBA00022801"/>
    </source>
</evidence>